<dbReference type="Pfam" id="PF14223">
    <property type="entry name" value="Retrotran_gag_2"/>
    <property type="match status" value="1"/>
</dbReference>
<dbReference type="Pfam" id="PF07727">
    <property type="entry name" value="RVT_2"/>
    <property type="match status" value="1"/>
</dbReference>
<gene>
    <name evidence="2" type="ORF">RJ640_018857</name>
</gene>
<dbReference type="PANTHER" id="PTHR11439:SF467">
    <property type="entry name" value="INTEGRASE CATALYTIC DOMAIN-CONTAINING PROTEIN"/>
    <property type="match status" value="1"/>
</dbReference>
<evidence type="ECO:0000313" key="3">
    <source>
        <dbReference type="Proteomes" id="UP001187471"/>
    </source>
</evidence>
<dbReference type="EMBL" id="JAVXUO010000787">
    <property type="protein sequence ID" value="KAK2989068.1"/>
    <property type="molecule type" value="Genomic_DNA"/>
</dbReference>
<evidence type="ECO:0000259" key="1">
    <source>
        <dbReference type="Pfam" id="PF07727"/>
    </source>
</evidence>
<protein>
    <recommendedName>
        <fullName evidence="1">Reverse transcriptase Ty1/copia-type domain-containing protein</fullName>
    </recommendedName>
</protein>
<organism evidence="2 3">
    <name type="scientific">Escallonia rubra</name>
    <dbReference type="NCBI Taxonomy" id="112253"/>
    <lineage>
        <taxon>Eukaryota</taxon>
        <taxon>Viridiplantae</taxon>
        <taxon>Streptophyta</taxon>
        <taxon>Embryophyta</taxon>
        <taxon>Tracheophyta</taxon>
        <taxon>Spermatophyta</taxon>
        <taxon>Magnoliopsida</taxon>
        <taxon>eudicotyledons</taxon>
        <taxon>Gunneridae</taxon>
        <taxon>Pentapetalae</taxon>
        <taxon>asterids</taxon>
        <taxon>campanulids</taxon>
        <taxon>Escalloniales</taxon>
        <taxon>Escalloniaceae</taxon>
        <taxon>Escallonia</taxon>
    </lineage>
</organism>
<dbReference type="InterPro" id="IPR013103">
    <property type="entry name" value="RVT_2"/>
</dbReference>
<reference evidence="2" key="1">
    <citation type="submission" date="2022-12" db="EMBL/GenBank/DDBJ databases">
        <title>Draft genome assemblies for two species of Escallonia (Escalloniales).</title>
        <authorList>
            <person name="Chanderbali A."/>
            <person name="Dervinis C."/>
            <person name="Anghel I."/>
            <person name="Soltis D."/>
            <person name="Soltis P."/>
            <person name="Zapata F."/>
        </authorList>
    </citation>
    <scope>NUCLEOTIDE SEQUENCE</scope>
    <source>
        <strain evidence="2">UCBG92.1500</strain>
        <tissue evidence="2">Leaf</tissue>
    </source>
</reference>
<accession>A0AA88UPU9</accession>
<dbReference type="AlphaFoldDB" id="A0AA88UPU9"/>
<comment type="caution">
    <text evidence="2">The sequence shown here is derived from an EMBL/GenBank/DDBJ whole genome shotgun (WGS) entry which is preliminary data.</text>
</comment>
<dbReference type="PANTHER" id="PTHR11439">
    <property type="entry name" value="GAG-POL-RELATED RETROTRANSPOSON"/>
    <property type="match status" value="1"/>
</dbReference>
<name>A0AA88UPU9_9ASTE</name>
<feature type="domain" description="Reverse transcriptase Ty1/copia-type" evidence="1">
    <location>
        <begin position="129"/>
        <end position="206"/>
    </location>
</feature>
<sequence length="302" mass="34598">MVTLKYSGSNGVREHILRMNDMASQLKGLDMEISEGFLVHFIMTSLPTQFGPFKINYNTQKEKWKMSELIFMCVQEEERLKSEQPDSVHVAITDPFKGKGKKFGKGSVQENKSASVIKTDKASSSGTKDDILLASSDMHMLHETKNFLSKNFDMKGLGEAFYVIGIEINRDRSREILGLSQIAYIDKVLKRFNMHNCVPTVAPIIKGDKFSLLQCPRNQLEQDEMERIPYASAVGSLMYAQVCTRPDITYVVGMLGCYQINPRMGHWKATKKVMRYLQDTKDFMLTYRKSDNLEELRFRKVT</sequence>
<dbReference type="Proteomes" id="UP001187471">
    <property type="component" value="Unassembled WGS sequence"/>
</dbReference>
<proteinExistence type="predicted"/>
<evidence type="ECO:0000313" key="2">
    <source>
        <dbReference type="EMBL" id="KAK2989068.1"/>
    </source>
</evidence>
<keyword evidence="3" id="KW-1185">Reference proteome</keyword>